<proteinExistence type="predicted"/>
<feature type="domain" description="YqaJ viral recombinase" evidence="1">
    <location>
        <begin position="149"/>
        <end position="286"/>
    </location>
</feature>
<dbReference type="InterPro" id="IPR011604">
    <property type="entry name" value="PDDEXK-like_dom_sf"/>
</dbReference>
<dbReference type="EMBL" id="MN740389">
    <property type="protein sequence ID" value="QHU03986.1"/>
    <property type="molecule type" value="Genomic_DNA"/>
</dbReference>
<dbReference type="PANTHER" id="PTHR46609:SF6">
    <property type="entry name" value="EXONUCLEASE, PHAGE-TYPE_RECB, C-TERMINAL DOMAIN-CONTAINING PROTEIN-RELATED"/>
    <property type="match status" value="1"/>
</dbReference>
<dbReference type="NCBIfam" id="TIGR03033">
    <property type="entry name" value="phage_rel_nuc"/>
    <property type="match status" value="1"/>
</dbReference>
<dbReference type="CDD" id="cd22343">
    <property type="entry name" value="PDDEXK_lambda_exonuclease-like"/>
    <property type="match status" value="1"/>
</dbReference>
<dbReference type="AlphaFoldDB" id="A0A6C0JGS3"/>
<name>A0A6C0JGS3_9ZZZZ</name>
<protein>
    <recommendedName>
        <fullName evidence="1">YqaJ viral recombinase domain-containing protein</fullName>
    </recommendedName>
</protein>
<dbReference type="Gene3D" id="3.90.320.10">
    <property type="match status" value="1"/>
</dbReference>
<dbReference type="PANTHER" id="PTHR46609">
    <property type="entry name" value="EXONUCLEASE, PHAGE-TYPE/RECB, C-TERMINAL DOMAIN-CONTAINING PROTEIN"/>
    <property type="match status" value="1"/>
</dbReference>
<dbReference type="InterPro" id="IPR011335">
    <property type="entry name" value="Restrct_endonuc-II-like"/>
</dbReference>
<organism evidence="2">
    <name type="scientific">viral metagenome</name>
    <dbReference type="NCBI Taxonomy" id="1070528"/>
    <lineage>
        <taxon>unclassified sequences</taxon>
        <taxon>metagenomes</taxon>
        <taxon>organismal metagenomes</taxon>
    </lineage>
</organism>
<evidence type="ECO:0000259" key="1">
    <source>
        <dbReference type="Pfam" id="PF09588"/>
    </source>
</evidence>
<reference evidence="2" key="1">
    <citation type="journal article" date="2020" name="Nature">
        <title>Giant virus diversity and host interactions through global metagenomics.</title>
        <authorList>
            <person name="Schulz F."/>
            <person name="Roux S."/>
            <person name="Paez-Espino D."/>
            <person name="Jungbluth S."/>
            <person name="Walsh D.A."/>
            <person name="Denef V.J."/>
            <person name="McMahon K.D."/>
            <person name="Konstantinidis K.T."/>
            <person name="Eloe-Fadrosh E.A."/>
            <person name="Kyrpides N.C."/>
            <person name="Woyke T."/>
        </authorList>
    </citation>
    <scope>NUCLEOTIDE SEQUENCE</scope>
    <source>
        <strain evidence="2">GVMAG-M-3300027708-20</strain>
    </source>
</reference>
<dbReference type="InterPro" id="IPR051703">
    <property type="entry name" value="NF-kappa-B_Signaling_Reg"/>
</dbReference>
<accession>A0A6C0JGS3</accession>
<dbReference type="InterPro" id="IPR019080">
    <property type="entry name" value="YqaJ_viral_recombinase"/>
</dbReference>
<sequence length="450" mass="53465">MDSDYLPSSDNESEISNMSLNSEAFDHLTEDDIVEITLDVFYLFESHMKNEIINISSPNFYSNIVDKIAGILFDEWINFQLISDDDEDFYEEIKDFVDQLLEVYMQFCNVPIRERKYSVDFDYENNTEKLAKQIQILQNIPQPTQKTKEWYEFRNGLISASNLWKVFGTESQRNSLIYEKCQPINYNQIDNFRTNTESAMHWGNKYEPVTVMIYEYMFGTKVGEFGCIQHPKYKFIGASPDGINLDPNNIRFGRMLEIKNIVNREITGIPKQEYWIQTQIQMEVCDLDECDFMETRFLEYRNMDAFYDDTEREYKGVILYFIDRDLRADSVPHYKYMPVEGIVDQETIDDWILTQRNESKNEGLVLFNTIYWYLEEYSCVLIERNREWFQAAVPKIEELWSIIEKERVEGYEHRSSKKKISVTMNTSDLSNSYVIKNMPLQNSICLVKLE</sequence>
<dbReference type="InterPro" id="IPR017482">
    <property type="entry name" value="Lambda-type_endonuclease"/>
</dbReference>
<dbReference type="SUPFAM" id="SSF52980">
    <property type="entry name" value="Restriction endonuclease-like"/>
    <property type="match status" value="1"/>
</dbReference>
<dbReference type="Pfam" id="PF09588">
    <property type="entry name" value="YqaJ"/>
    <property type="match status" value="1"/>
</dbReference>
<evidence type="ECO:0000313" key="2">
    <source>
        <dbReference type="EMBL" id="QHU03986.1"/>
    </source>
</evidence>